<dbReference type="Gene3D" id="3.40.50.410">
    <property type="entry name" value="von Willebrand factor, type A domain"/>
    <property type="match status" value="1"/>
</dbReference>
<dbReference type="CDD" id="cd00198">
    <property type="entry name" value="vWFA"/>
    <property type="match status" value="1"/>
</dbReference>
<accession>A0A937ASK1</accession>
<keyword evidence="2" id="KW-0472">Membrane</keyword>
<feature type="transmembrane region" description="Helical" evidence="2">
    <location>
        <begin position="21"/>
        <end position="40"/>
    </location>
</feature>
<dbReference type="Pfam" id="PF00092">
    <property type="entry name" value="VWA"/>
    <property type="match status" value="1"/>
</dbReference>
<comment type="caution">
    <text evidence="4">The sequence shown here is derived from an EMBL/GenBank/DDBJ whole genome shotgun (WGS) entry which is preliminary data.</text>
</comment>
<dbReference type="EMBL" id="SEOL01000008">
    <property type="protein sequence ID" value="MBL0849245.1"/>
    <property type="molecule type" value="Genomic_DNA"/>
</dbReference>
<feature type="region of interest" description="Disordered" evidence="1">
    <location>
        <begin position="208"/>
        <end position="257"/>
    </location>
</feature>
<dbReference type="Proteomes" id="UP000736856">
    <property type="component" value="Unassembled WGS sequence"/>
</dbReference>
<name>A0A937ASK1_9HYPH</name>
<keyword evidence="2" id="KW-1133">Transmembrane helix</keyword>
<evidence type="ECO:0000259" key="3">
    <source>
        <dbReference type="PROSITE" id="PS50234"/>
    </source>
</evidence>
<sequence>MYLFNKLLRKIHFFLKDKNGMFNILTILIFMLIICIIAFAKDLSRIYFIRSHMQNSIESAVLSVCTALITEKLDKNTIEERLKEKTKHHMAEVFDPEEIAQIQEAKISIHYIHPMQHKIRLESTYELESKDFILGDLVSKCIPNITCISTGMIQRDFHHKTALSLNMVLDVSGSMHYVDSMTDEQNRQHRIAATSVQNPSIWGGAIQYQPQESRNKQKRSGGLFNSSKKAPKKNTNNRIPNSPIASPNLPEPTQKVSPIELPNSRLAFLKEASKTLVNMIQEGKKTSARIGIIAYNHGIEDQIPLTSNFSGINNKIEQLTASGGTNSFDAMKLAHSKLNPETSERRSHNLRDDEILKRYIVLITDGENSVPNRSRQFLDSETIKICEQAHRDNITVYTVSINAGPNGDKLLKYCASSEDHFHLVKNSQELANHFKDIASRIQPKNVRLIPN</sequence>
<dbReference type="InterPro" id="IPR002035">
    <property type="entry name" value="VWF_A"/>
</dbReference>
<evidence type="ECO:0000256" key="1">
    <source>
        <dbReference type="SAM" id="MobiDB-lite"/>
    </source>
</evidence>
<evidence type="ECO:0000256" key="2">
    <source>
        <dbReference type="SAM" id="Phobius"/>
    </source>
</evidence>
<organism evidence="4 5">
    <name type="scientific">Candidatus Liberibacter ctenarytainae</name>
    <dbReference type="NCBI Taxonomy" id="2020335"/>
    <lineage>
        <taxon>Bacteria</taxon>
        <taxon>Pseudomonadati</taxon>
        <taxon>Pseudomonadota</taxon>
        <taxon>Alphaproteobacteria</taxon>
        <taxon>Hyphomicrobiales</taxon>
        <taxon>Rhizobiaceae</taxon>
        <taxon>Liberibacter</taxon>
    </lineage>
</organism>
<gene>
    <name evidence="4" type="ORF">EU981_04130</name>
</gene>
<proteinExistence type="predicted"/>
<protein>
    <submittedName>
        <fullName evidence="4">VWA domain-containing protein</fullName>
    </submittedName>
</protein>
<dbReference type="SMART" id="SM00327">
    <property type="entry name" value="VWA"/>
    <property type="match status" value="1"/>
</dbReference>
<evidence type="ECO:0000313" key="5">
    <source>
        <dbReference type="Proteomes" id="UP000736856"/>
    </source>
</evidence>
<feature type="compositionally biased region" description="Polar residues" evidence="1">
    <location>
        <begin position="223"/>
        <end position="245"/>
    </location>
</feature>
<reference evidence="4" key="1">
    <citation type="submission" date="2019-02" db="EMBL/GenBank/DDBJ databases">
        <title>A novel Candidatus Liberibacter species associated with the New Zealand native fuchsia psyllid, Ctenarytaina fuchsiae.</title>
        <authorList>
            <person name="Thompson S.M."/>
            <person name="Jorgensen N."/>
            <person name="David C."/>
            <person name="Bulman S.R."/>
            <person name="Smith G.R."/>
        </authorList>
    </citation>
    <scope>NUCLEOTIDE SEQUENCE</scope>
    <source>
        <strain evidence="4">Oxford</strain>
    </source>
</reference>
<dbReference type="SUPFAM" id="SSF53300">
    <property type="entry name" value="vWA-like"/>
    <property type="match status" value="1"/>
</dbReference>
<evidence type="ECO:0000313" key="4">
    <source>
        <dbReference type="EMBL" id="MBL0849245.1"/>
    </source>
</evidence>
<feature type="domain" description="VWFA" evidence="3">
    <location>
        <begin position="249"/>
        <end position="441"/>
    </location>
</feature>
<dbReference type="AlphaFoldDB" id="A0A937ASK1"/>
<keyword evidence="2" id="KW-0812">Transmembrane</keyword>
<dbReference type="PROSITE" id="PS50234">
    <property type="entry name" value="VWFA"/>
    <property type="match status" value="1"/>
</dbReference>
<dbReference type="InterPro" id="IPR036465">
    <property type="entry name" value="vWFA_dom_sf"/>
</dbReference>